<protein>
    <submittedName>
        <fullName evidence="2">Uncharacterized protein LOC128515993 isoform X3</fullName>
    </submittedName>
</protein>
<organism evidence="2 3">
    <name type="scientific">Xyrichtys novacula</name>
    <name type="common">Pearly razorfish</name>
    <name type="synonym">Hemipteronotus novacula</name>
    <dbReference type="NCBI Taxonomy" id="13765"/>
    <lineage>
        <taxon>Eukaryota</taxon>
        <taxon>Metazoa</taxon>
        <taxon>Chordata</taxon>
        <taxon>Craniata</taxon>
        <taxon>Vertebrata</taxon>
        <taxon>Euteleostomi</taxon>
        <taxon>Actinopterygii</taxon>
        <taxon>Neopterygii</taxon>
        <taxon>Teleostei</taxon>
        <taxon>Neoteleostei</taxon>
        <taxon>Acanthomorphata</taxon>
        <taxon>Eupercaria</taxon>
        <taxon>Labriformes</taxon>
        <taxon>Labridae</taxon>
        <taxon>Xyrichtys</taxon>
    </lineage>
</organism>
<dbReference type="EMBL" id="OY660883">
    <property type="protein sequence ID" value="CAJ1081765.1"/>
    <property type="molecule type" value="Genomic_DNA"/>
</dbReference>
<dbReference type="Pfam" id="PF13873">
    <property type="entry name" value="Myb_DNA-bind_5"/>
    <property type="match status" value="1"/>
</dbReference>
<keyword evidence="3" id="KW-1185">Reference proteome</keyword>
<dbReference type="Proteomes" id="UP001178508">
    <property type="component" value="Chromosome 20"/>
</dbReference>
<gene>
    <name evidence="2" type="ORF">XNOV1_A017740</name>
</gene>
<feature type="domain" description="Myb/SANT-like DNA-binding" evidence="1">
    <location>
        <begin position="5"/>
        <end position="55"/>
    </location>
</feature>
<evidence type="ECO:0000313" key="2">
    <source>
        <dbReference type="EMBL" id="CAJ1081765.1"/>
    </source>
</evidence>
<dbReference type="AlphaFoldDB" id="A0AAV1H7U3"/>
<reference evidence="2" key="1">
    <citation type="submission" date="2023-08" db="EMBL/GenBank/DDBJ databases">
        <authorList>
            <person name="Alioto T."/>
            <person name="Alioto T."/>
            <person name="Gomez Garrido J."/>
        </authorList>
    </citation>
    <scope>NUCLEOTIDE SEQUENCE</scope>
</reference>
<name>A0AAV1H7U3_XYRNO</name>
<evidence type="ECO:0000313" key="3">
    <source>
        <dbReference type="Proteomes" id="UP001178508"/>
    </source>
</evidence>
<dbReference type="InterPro" id="IPR028002">
    <property type="entry name" value="Myb_DNA-bind_5"/>
</dbReference>
<sequence>MPNSRATYFTPAEQQLLMELYEEVKPLICKKGNTSTIIKEREKAWQTIADRLNAVLIQVVQKCPINKKLPNSQTVRALYAQYLQKQIALADVKIQLKSRKLQETELDLGIKRRTLRKLDLEIQKLEREVSISVHAIPVACFYGQSINICTFALCIPASKQHVTVK</sequence>
<proteinExistence type="predicted"/>
<evidence type="ECO:0000259" key="1">
    <source>
        <dbReference type="Pfam" id="PF13873"/>
    </source>
</evidence>
<accession>A0AAV1H7U3</accession>